<evidence type="ECO:0000313" key="7">
    <source>
        <dbReference type="EMBL" id="KAF2014419.1"/>
    </source>
</evidence>
<dbReference type="CDD" id="cd06174">
    <property type="entry name" value="MFS"/>
    <property type="match status" value="1"/>
</dbReference>
<feature type="transmembrane region" description="Helical" evidence="6">
    <location>
        <begin position="37"/>
        <end position="60"/>
    </location>
</feature>
<evidence type="ECO:0000256" key="2">
    <source>
        <dbReference type="ARBA" id="ARBA00022692"/>
    </source>
</evidence>
<reference evidence="7" key="1">
    <citation type="journal article" date="2020" name="Stud. Mycol.">
        <title>101 Dothideomycetes genomes: a test case for predicting lifestyles and emergence of pathogens.</title>
        <authorList>
            <person name="Haridas S."/>
            <person name="Albert R."/>
            <person name="Binder M."/>
            <person name="Bloem J."/>
            <person name="Labutti K."/>
            <person name="Salamov A."/>
            <person name="Andreopoulos B."/>
            <person name="Baker S."/>
            <person name="Barry K."/>
            <person name="Bills G."/>
            <person name="Bluhm B."/>
            <person name="Cannon C."/>
            <person name="Castanera R."/>
            <person name="Culley D."/>
            <person name="Daum C."/>
            <person name="Ezra D."/>
            <person name="Gonzalez J."/>
            <person name="Henrissat B."/>
            <person name="Kuo A."/>
            <person name="Liang C."/>
            <person name="Lipzen A."/>
            <person name="Lutzoni F."/>
            <person name="Magnuson J."/>
            <person name="Mondo S."/>
            <person name="Nolan M."/>
            <person name="Ohm R."/>
            <person name="Pangilinan J."/>
            <person name="Park H.-J."/>
            <person name="Ramirez L."/>
            <person name="Alfaro M."/>
            <person name="Sun H."/>
            <person name="Tritt A."/>
            <person name="Yoshinaga Y."/>
            <person name="Zwiers L.-H."/>
            <person name="Turgeon B."/>
            <person name="Goodwin S."/>
            <person name="Spatafora J."/>
            <person name="Crous P."/>
            <person name="Grigoriev I."/>
        </authorList>
    </citation>
    <scope>NUCLEOTIDE SEQUENCE</scope>
    <source>
        <strain evidence="7">CBS 175.79</strain>
    </source>
</reference>
<sequence>MVGPPSEQTNLLDNGENTDQNEAGSGSISRTTYLPPVLVLPLALLSALALSSTSATAYYTYATLLCKDATHCKGQETNRFAGYVAVATAISNILGIASLGPLQRITKTKLKLGLTFWITIRSMSPMMLFVGKNLQNIYVALSSKLFDGLASDNILHFALNTAYTQHPRAEKASSFIGYSLALYMVGISTSPFVAGWFTNSSISFVAAITLFALAAAYLQLIVHPKVVTIDDSENPRPDEEGPEVEQTSHATLKIFILPLQALARNHSTLFCGLSLLLYNVVQSYIFSALLIHTSIEFGFTSRENGFLISLVHSIGALYIFMSVYVMPKIYQMLSRESSQSAETKLENSTLAVLSFGCQALSLVALGSSSEAWQVYVAAALLALGLPTPSFVKAHGISGHIGSRRAEVLAALAMMETMGDVLGPVVLGGWQSYKTAGGEVFFLGSGLMIISLGLFVCNLFSVR</sequence>
<proteinExistence type="predicted"/>
<feature type="region of interest" description="Disordered" evidence="5">
    <location>
        <begin position="1"/>
        <end position="28"/>
    </location>
</feature>
<dbReference type="SUPFAM" id="SSF103473">
    <property type="entry name" value="MFS general substrate transporter"/>
    <property type="match status" value="2"/>
</dbReference>
<dbReference type="PANTHER" id="PTHR23507">
    <property type="entry name" value="ZGC:174356"/>
    <property type="match status" value="1"/>
</dbReference>
<evidence type="ECO:0000256" key="1">
    <source>
        <dbReference type="ARBA" id="ARBA00004141"/>
    </source>
</evidence>
<dbReference type="PANTHER" id="PTHR23507:SF1">
    <property type="entry name" value="FI18259P1-RELATED"/>
    <property type="match status" value="1"/>
</dbReference>
<feature type="transmembrane region" description="Helical" evidence="6">
    <location>
        <begin position="175"/>
        <end position="196"/>
    </location>
</feature>
<name>A0A6A5XNE9_9PLEO</name>
<evidence type="ECO:0000256" key="6">
    <source>
        <dbReference type="SAM" id="Phobius"/>
    </source>
</evidence>
<dbReference type="GeneID" id="54285630"/>
<keyword evidence="8" id="KW-1185">Reference proteome</keyword>
<evidence type="ECO:0000256" key="3">
    <source>
        <dbReference type="ARBA" id="ARBA00022989"/>
    </source>
</evidence>
<dbReference type="GO" id="GO:0022857">
    <property type="term" value="F:transmembrane transporter activity"/>
    <property type="evidence" value="ECO:0007669"/>
    <property type="project" value="TreeGrafter"/>
</dbReference>
<evidence type="ECO:0000256" key="5">
    <source>
        <dbReference type="SAM" id="MobiDB-lite"/>
    </source>
</evidence>
<organism evidence="7 8">
    <name type="scientific">Aaosphaeria arxii CBS 175.79</name>
    <dbReference type="NCBI Taxonomy" id="1450172"/>
    <lineage>
        <taxon>Eukaryota</taxon>
        <taxon>Fungi</taxon>
        <taxon>Dikarya</taxon>
        <taxon>Ascomycota</taxon>
        <taxon>Pezizomycotina</taxon>
        <taxon>Dothideomycetes</taxon>
        <taxon>Pleosporomycetidae</taxon>
        <taxon>Pleosporales</taxon>
        <taxon>Pleosporales incertae sedis</taxon>
        <taxon>Aaosphaeria</taxon>
    </lineage>
</organism>
<comment type="subcellular location">
    <subcellularLocation>
        <location evidence="1">Membrane</location>
        <topology evidence="1">Multi-pass membrane protein</topology>
    </subcellularLocation>
</comment>
<dbReference type="AlphaFoldDB" id="A0A6A5XNE9"/>
<accession>A0A6A5XNE9</accession>
<evidence type="ECO:0000313" key="8">
    <source>
        <dbReference type="Proteomes" id="UP000799778"/>
    </source>
</evidence>
<feature type="transmembrane region" description="Helical" evidence="6">
    <location>
        <begin position="439"/>
        <end position="459"/>
    </location>
</feature>
<evidence type="ECO:0000256" key="4">
    <source>
        <dbReference type="ARBA" id="ARBA00023136"/>
    </source>
</evidence>
<evidence type="ECO:0008006" key="9">
    <source>
        <dbReference type="Google" id="ProtNLM"/>
    </source>
</evidence>
<protein>
    <recommendedName>
        <fullName evidence="9">MFS general substrate transporter</fullName>
    </recommendedName>
</protein>
<feature type="transmembrane region" description="Helical" evidence="6">
    <location>
        <begin position="305"/>
        <end position="326"/>
    </location>
</feature>
<keyword evidence="2 6" id="KW-0812">Transmembrane</keyword>
<dbReference type="InterPro" id="IPR036259">
    <property type="entry name" value="MFS_trans_sf"/>
</dbReference>
<dbReference type="EMBL" id="ML978070">
    <property type="protein sequence ID" value="KAF2014419.1"/>
    <property type="molecule type" value="Genomic_DNA"/>
</dbReference>
<dbReference type="Gene3D" id="1.20.1250.20">
    <property type="entry name" value="MFS general substrate transporter like domains"/>
    <property type="match status" value="1"/>
</dbReference>
<feature type="transmembrane region" description="Helical" evidence="6">
    <location>
        <begin position="80"/>
        <end position="102"/>
    </location>
</feature>
<feature type="transmembrane region" description="Helical" evidence="6">
    <location>
        <begin position="405"/>
        <end position="427"/>
    </location>
</feature>
<feature type="transmembrane region" description="Helical" evidence="6">
    <location>
        <begin position="202"/>
        <end position="222"/>
    </location>
</feature>
<keyword evidence="3 6" id="KW-1133">Transmembrane helix</keyword>
<keyword evidence="4 6" id="KW-0472">Membrane</keyword>
<gene>
    <name evidence="7" type="ORF">BU24DRAFT_423375</name>
</gene>
<dbReference type="Proteomes" id="UP000799778">
    <property type="component" value="Unassembled WGS sequence"/>
</dbReference>
<feature type="transmembrane region" description="Helical" evidence="6">
    <location>
        <begin position="269"/>
        <end position="293"/>
    </location>
</feature>
<dbReference type="GO" id="GO:0016020">
    <property type="term" value="C:membrane"/>
    <property type="evidence" value="ECO:0007669"/>
    <property type="project" value="UniProtKB-SubCell"/>
</dbReference>
<dbReference type="RefSeq" id="XP_033382758.1">
    <property type="nucleotide sequence ID" value="XM_033528233.1"/>
</dbReference>
<dbReference type="OrthoDB" id="5425648at2759"/>